<dbReference type="PROSITE" id="PS51257">
    <property type="entry name" value="PROKAR_LIPOPROTEIN"/>
    <property type="match status" value="1"/>
</dbReference>
<dbReference type="SMART" id="SM00558">
    <property type="entry name" value="JmjC"/>
    <property type="match status" value="1"/>
</dbReference>
<dbReference type="Pfam" id="PF13570">
    <property type="entry name" value="Beta-prop_ACSF4"/>
    <property type="match status" value="1"/>
</dbReference>
<dbReference type="PRINTS" id="PR00069">
    <property type="entry name" value="ALDKETRDTASE"/>
</dbReference>
<dbReference type="SMART" id="SM00564">
    <property type="entry name" value="PQQ"/>
    <property type="match status" value="8"/>
</dbReference>
<dbReference type="PROSITE" id="PS00062">
    <property type="entry name" value="ALDOKETO_REDUCTASE_2"/>
    <property type="match status" value="1"/>
</dbReference>
<evidence type="ECO:0000313" key="4">
    <source>
        <dbReference type="EMBL" id="CAH3028194.1"/>
    </source>
</evidence>
<dbReference type="InterPro" id="IPR018391">
    <property type="entry name" value="PQQ_b-propeller_rpt"/>
</dbReference>
<dbReference type="PANTHER" id="PTHR12461">
    <property type="entry name" value="HYPOXIA-INDUCIBLE FACTOR 1 ALPHA INHIBITOR-RELATED"/>
    <property type="match status" value="1"/>
</dbReference>
<dbReference type="SUPFAM" id="SSF51197">
    <property type="entry name" value="Clavaminate synthase-like"/>
    <property type="match status" value="2"/>
</dbReference>
<dbReference type="CDD" id="cd19071">
    <property type="entry name" value="AKR_AKR1-5-like"/>
    <property type="match status" value="1"/>
</dbReference>
<dbReference type="PANTHER" id="PTHR12461:SF91">
    <property type="entry name" value="JMJC DOMAIN-CONTAINING PROTEIN"/>
    <property type="match status" value="1"/>
</dbReference>
<dbReference type="InterPro" id="IPR036812">
    <property type="entry name" value="NAD(P)_OxRdtase_dom_sf"/>
</dbReference>
<dbReference type="InterPro" id="IPR011047">
    <property type="entry name" value="Quinoprotein_ADH-like_sf"/>
</dbReference>
<evidence type="ECO:0000256" key="2">
    <source>
        <dbReference type="SAM" id="SignalP"/>
    </source>
</evidence>
<dbReference type="Pfam" id="PF13360">
    <property type="entry name" value="PQQ_2"/>
    <property type="match status" value="1"/>
</dbReference>
<organism evidence="4 5">
    <name type="scientific">Porites evermanni</name>
    <dbReference type="NCBI Taxonomy" id="104178"/>
    <lineage>
        <taxon>Eukaryota</taxon>
        <taxon>Metazoa</taxon>
        <taxon>Cnidaria</taxon>
        <taxon>Anthozoa</taxon>
        <taxon>Hexacorallia</taxon>
        <taxon>Scleractinia</taxon>
        <taxon>Fungiina</taxon>
        <taxon>Poritidae</taxon>
        <taxon>Porites</taxon>
    </lineage>
</organism>
<dbReference type="InterPro" id="IPR018170">
    <property type="entry name" value="Aldo/ket_reductase_CS"/>
</dbReference>
<dbReference type="Gene3D" id="2.60.120.650">
    <property type="entry name" value="Cupin"/>
    <property type="match status" value="2"/>
</dbReference>
<dbReference type="InterPro" id="IPR015943">
    <property type="entry name" value="WD40/YVTN_repeat-like_dom_sf"/>
</dbReference>
<sequence length="1424" mass="159689">MSKESYLMMIVFVGCLAAVVYKQHEGIDIKSLWGRLLQRLVAIHGEIPCQEGSEDDYCVKSNFEEVSKDEPSTNAQDINSKHSDESKVFFESDATATFTKEQPNTRQNGNIVSEEKKTSNNNENNTKWGHMKKLGEHGSVIIEGEIEELSFVPNGKDFYEHFLRKRRPLIMREAIKNWPAVKHWANESYLQAKYGDVIFDIQLTKKYEGEFPAKRTMNLTEFLRIYKSKQVYLDCPFPHSDMIQDIFVPYCLQCEEIMESIASTHLLFSSGNTSSSCHMDGYENLLSVIAGKKEVLVADPKFVEYFYPRNHTTVNIESPIDPEAVDLKKFPKLAEIPFHKSAKMSKVIFTVFALAVLLSMDVLIIPHRMVGAHEDVVPLPSENAPDKSTFEGTSVIIKDGDDNERKLEEKILFDDASSKEETVFEAMYELKGHLMKLGEQSPVILGEVEDMTYVPSGRDFYSHFIKKRRPLVMRGAAADWSAVKYWANETYMRERYGHVVFDVEFTKHYERIPPMKRTMNLSTFLDIFKTKQVYLDCPFPQSDMTSDIMVPYCLQCEEIMPNIQSIHLLYSSGNTSSALHHDGYHNLLTIISGTKEVLVASSDSAEKLYANNYTTVPGLSPVNPESVDLKKFPNVSKVAFHKVVLNAGDILYIPQHWWHHVRSFDCPNIAISLWFHPFKQTEDDDELLSGEEEDTSDFEDVVYTSKLFDKVVETYPDTIKCHSQNKPITEAFRPHSDALDTPEEPIHEGLFVTLSSGYKMPKLGFGTAGLFEDTKSSVLSALNTGYRMIDSAQAYNEEHVGLALKESGVPREEVFIVSKVHPRFLGYEETLKSVEESLKKLQVSYIDLMLIHSMDCDEGPGAHLICQKGEPKGTWEDSWKALESLVDKGVIRSIGVSNFEVQDLRRLLEIASIHPSVIQNPFDVFSQDLETRQFCDKNNIRYTGHSTLGDSWKREGMPLNPVLSDEGLRKIASKFDASIPQLVLKWCLESNVICFPRSRNPNHIQTNFHLSHVRLNQQDLEYFESLDGKIITPEDGPPFDSRAKPSSSDQEIAEERKAADEGASNEEKSINGKVVLVEKVDLKDSTLYLSSDDHWIYAFDSAMGKLKWKHGTADEGGSKCVFNSDGNIVYCATDDNSLRALDAIDGSLIWKFSTGGAVTSSTRLGADGALYFGCLDGFFYAVNPDGSLKWKRNLREEIWSSPALLAGGKAVFIGSMSEGSANVFSLNGETGEIIWSYETGGPIFSSPALSHDGNSVFFCSFDANCYAFAVQSGEKLWTFQGDSSFQSSPVVSKADGTLFIGSTEGNIYALDSTSGKEKWTRQGKGEIFSSPFVAPNGNVYIGSGEGEVLALRQADGALVWSFKTESSVWSTPRLEKSGLLVIGGIDTYLYALRADDGQLVWKYKTDGPVVGTPLITREHAVEQD</sequence>
<dbReference type="Pfam" id="PF00248">
    <property type="entry name" value="Aldo_ket_red"/>
    <property type="match status" value="1"/>
</dbReference>
<name>A0ABN8MJN0_9CNID</name>
<dbReference type="Pfam" id="PF13621">
    <property type="entry name" value="Cupin_8"/>
    <property type="match status" value="2"/>
</dbReference>
<dbReference type="InterPro" id="IPR023210">
    <property type="entry name" value="NADP_OxRdtase_dom"/>
</dbReference>
<keyword evidence="2" id="KW-0732">Signal</keyword>
<dbReference type="InterPro" id="IPR020471">
    <property type="entry name" value="AKR"/>
</dbReference>
<dbReference type="Gene3D" id="3.20.20.100">
    <property type="entry name" value="NADP-dependent oxidoreductase domain"/>
    <property type="match status" value="1"/>
</dbReference>
<dbReference type="PROSITE" id="PS51184">
    <property type="entry name" value="JMJC"/>
    <property type="match status" value="1"/>
</dbReference>
<dbReference type="InterPro" id="IPR002372">
    <property type="entry name" value="PQQ_rpt_dom"/>
</dbReference>
<dbReference type="SUPFAM" id="SSF50998">
    <property type="entry name" value="Quinoprotein alcohol dehydrogenase-like"/>
    <property type="match status" value="1"/>
</dbReference>
<keyword evidence="5" id="KW-1185">Reference proteome</keyword>
<gene>
    <name evidence="4" type="ORF">PEVE_00033364</name>
</gene>
<evidence type="ECO:0000259" key="3">
    <source>
        <dbReference type="PROSITE" id="PS51184"/>
    </source>
</evidence>
<dbReference type="InterPro" id="IPR003347">
    <property type="entry name" value="JmjC_dom"/>
</dbReference>
<protein>
    <recommendedName>
        <fullName evidence="3">JmjC domain-containing protein</fullName>
    </recommendedName>
</protein>
<feature type="compositionally biased region" description="Polar residues" evidence="1">
    <location>
        <begin position="102"/>
        <end position="111"/>
    </location>
</feature>
<proteinExistence type="predicted"/>
<dbReference type="SUPFAM" id="SSF51430">
    <property type="entry name" value="NAD(P)-linked oxidoreductase"/>
    <property type="match status" value="1"/>
</dbReference>
<evidence type="ECO:0000256" key="1">
    <source>
        <dbReference type="SAM" id="MobiDB-lite"/>
    </source>
</evidence>
<feature type="chain" id="PRO_5047518093" description="JmjC domain-containing protein" evidence="2">
    <location>
        <begin position="18"/>
        <end position="1424"/>
    </location>
</feature>
<dbReference type="Gene3D" id="2.130.10.10">
    <property type="entry name" value="YVTN repeat-like/Quinoprotein amine dehydrogenase"/>
    <property type="match status" value="2"/>
</dbReference>
<feature type="region of interest" description="Disordered" evidence="1">
    <location>
        <begin position="102"/>
        <end position="130"/>
    </location>
</feature>
<feature type="compositionally biased region" description="Basic and acidic residues" evidence="1">
    <location>
        <begin position="1053"/>
        <end position="1065"/>
    </location>
</feature>
<evidence type="ECO:0000313" key="5">
    <source>
        <dbReference type="Proteomes" id="UP001159427"/>
    </source>
</evidence>
<dbReference type="PROSITE" id="PS50231">
    <property type="entry name" value="RICIN_B_LECTIN"/>
    <property type="match status" value="1"/>
</dbReference>
<reference evidence="4 5" key="1">
    <citation type="submission" date="2022-05" db="EMBL/GenBank/DDBJ databases">
        <authorList>
            <consortium name="Genoscope - CEA"/>
            <person name="William W."/>
        </authorList>
    </citation>
    <scope>NUCLEOTIDE SEQUENCE [LARGE SCALE GENOMIC DNA]</scope>
</reference>
<dbReference type="Gene3D" id="2.40.128.630">
    <property type="match status" value="1"/>
</dbReference>
<dbReference type="EMBL" id="CALNXI010000496">
    <property type="protein sequence ID" value="CAH3028194.1"/>
    <property type="molecule type" value="Genomic_DNA"/>
</dbReference>
<accession>A0ABN8MJN0</accession>
<feature type="signal peptide" evidence="2">
    <location>
        <begin position="1"/>
        <end position="17"/>
    </location>
</feature>
<feature type="region of interest" description="Disordered" evidence="1">
    <location>
        <begin position="1033"/>
        <end position="1065"/>
    </location>
</feature>
<dbReference type="Proteomes" id="UP001159427">
    <property type="component" value="Unassembled WGS sequence"/>
</dbReference>
<feature type="domain" description="JmjC" evidence="3">
    <location>
        <begin position="539"/>
        <end position="692"/>
    </location>
</feature>
<comment type="caution">
    <text evidence="4">The sequence shown here is derived from an EMBL/GenBank/DDBJ whole genome shotgun (WGS) entry which is preliminary data.</text>
</comment>
<dbReference type="InterPro" id="IPR041667">
    <property type="entry name" value="Cupin_8"/>
</dbReference>